<comment type="caution">
    <text evidence="1">The sequence shown here is derived from an EMBL/GenBank/DDBJ whole genome shotgun (WGS) entry which is preliminary data.</text>
</comment>
<proteinExistence type="predicted"/>
<evidence type="ECO:0000313" key="2">
    <source>
        <dbReference type="Proteomes" id="UP001157418"/>
    </source>
</evidence>
<sequence>MGDSLDDLHRRSPPFTTFTAGRLRNHHLLCRFIELSILGRGPLSQRGFFAAKHKKTWKEFICYNDTIDAKTLDRNATNNTQFEAMVKTWAQMRKSMSGISALLHLVTEYLRKVRCYVGL</sequence>
<accession>A0AAU9M197</accession>
<gene>
    <name evidence="1" type="ORF">LVIROSA_LOCUS7976</name>
</gene>
<reference evidence="1 2" key="1">
    <citation type="submission" date="2022-01" db="EMBL/GenBank/DDBJ databases">
        <authorList>
            <person name="Xiong W."/>
            <person name="Schranz E."/>
        </authorList>
    </citation>
    <scope>NUCLEOTIDE SEQUENCE [LARGE SCALE GENOMIC DNA]</scope>
</reference>
<dbReference type="EMBL" id="CAKMRJ010001112">
    <property type="protein sequence ID" value="CAH1420520.1"/>
    <property type="molecule type" value="Genomic_DNA"/>
</dbReference>
<dbReference type="AlphaFoldDB" id="A0AAU9M197"/>
<evidence type="ECO:0000313" key="1">
    <source>
        <dbReference type="EMBL" id="CAH1420520.1"/>
    </source>
</evidence>
<protein>
    <submittedName>
        <fullName evidence="1">Uncharacterized protein</fullName>
    </submittedName>
</protein>
<dbReference type="Proteomes" id="UP001157418">
    <property type="component" value="Unassembled WGS sequence"/>
</dbReference>
<name>A0AAU9M197_9ASTR</name>
<keyword evidence="2" id="KW-1185">Reference proteome</keyword>
<organism evidence="1 2">
    <name type="scientific">Lactuca virosa</name>
    <dbReference type="NCBI Taxonomy" id="75947"/>
    <lineage>
        <taxon>Eukaryota</taxon>
        <taxon>Viridiplantae</taxon>
        <taxon>Streptophyta</taxon>
        <taxon>Embryophyta</taxon>
        <taxon>Tracheophyta</taxon>
        <taxon>Spermatophyta</taxon>
        <taxon>Magnoliopsida</taxon>
        <taxon>eudicotyledons</taxon>
        <taxon>Gunneridae</taxon>
        <taxon>Pentapetalae</taxon>
        <taxon>asterids</taxon>
        <taxon>campanulids</taxon>
        <taxon>Asterales</taxon>
        <taxon>Asteraceae</taxon>
        <taxon>Cichorioideae</taxon>
        <taxon>Cichorieae</taxon>
        <taxon>Lactucinae</taxon>
        <taxon>Lactuca</taxon>
    </lineage>
</organism>